<dbReference type="Proteomes" id="UP001156660">
    <property type="component" value="Unassembled WGS sequence"/>
</dbReference>
<dbReference type="InterPro" id="IPR010221">
    <property type="entry name" value="VCBS_dom"/>
</dbReference>
<dbReference type="InterPro" id="IPR050971">
    <property type="entry name" value="Cadherin-domain_protein"/>
</dbReference>
<reference evidence="10" key="1">
    <citation type="journal article" date="2019" name="Int. J. Syst. Evol. Microbiol.">
        <title>The Global Catalogue of Microorganisms (GCM) 10K type strain sequencing project: providing services to taxonomists for standard genome sequencing and annotation.</title>
        <authorList>
            <consortium name="The Broad Institute Genomics Platform"/>
            <consortium name="The Broad Institute Genome Sequencing Center for Infectious Disease"/>
            <person name="Wu L."/>
            <person name="Ma J."/>
        </authorList>
    </citation>
    <scope>NUCLEOTIDE SEQUENCE [LARGE SCALE GENOMIC DNA]</scope>
    <source>
        <strain evidence="10">NBRC 105001</strain>
    </source>
</reference>
<dbReference type="InterPro" id="IPR047777">
    <property type="entry name" value="LapA-like_RM"/>
</dbReference>
<evidence type="ECO:0000256" key="4">
    <source>
        <dbReference type="ARBA" id="ARBA00022837"/>
    </source>
</evidence>
<keyword evidence="2" id="KW-0812">Transmembrane</keyword>
<evidence type="ECO:0000256" key="3">
    <source>
        <dbReference type="ARBA" id="ARBA00022737"/>
    </source>
</evidence>
<dbReference type="PANTHER" id="PTHR24025:SF23">
    <property type="entry name" value="NEURAL-CADHERIN"/>
    <property type="match status" value="1"/>
</dbReference>
<dbReference type="InterPro" id="IPR002126">
    <property type="entry name" value="Cadherin-like_dom"/>
</dbReference>
<dbReference type="PROSITE" id="PS50268">
    <property type="entry name" value="CADHERIN_2"/>
    <property type="match status" value="3"/>
</dbReference>
<evidence type="ECO:0000256" key="7">
    <source>
        <dbReference type="ARBA" id="ARBA00023136"/>
    </source>
</evidence>
<feature type="domain" description="Cadherin" evidence="8">
    <location>
        <begin position="1381"/>
        <end position="1480"/>
    </location>
</feature>
<keyword evidence="5" id="KW-0130">Cell adhesion</keyword>
<evidence type="ECO:0000256" key="2">
    <source>
        <dbReference type="ARBA" id="ARBA00022692"/>
    </source>
</evidence>
<keyword evidence="6" id="KW-1133">Transmembrane helix</keyword>
<keyword evidence="7" id="KW-0472">Membrane</keyword>
<comment type="caution">
    <text evidence="9">The sequence shown here is derived from an EMBL/GenBank/DDBJ whole genome shotgun (WGS) entry which is preliminary data.</text>
</comment>
<comment type="subcellular location">
    <subcellularLocation>
        <location evidence="1">Membrane</location>
    </subcellularLocation>
</comment>
<evidence type="ECO:0000313" key="10">
    <source>
        <dbReference type="Proteomes" id="UP001156660"/>
    </source>
</evidence>
<evidence type="ECO:0000256" key="1">
    <source>
        <dbReference type="ARBA" id="ARBA00004370"/>
    </source>
</evidence>
<name>A0ABQ6ANA6_9GAMM</name>
<dbReference type="RefSeq" id="WP_105062989.1">
    <property type="nucleotide sequence ID" value="NZ_BSOU01000020.1"/>
</dbReference>
<evidence type="ECO:0000313" key="9">
    <source>
        <dbReference type="EMBL" id="GLR77093.1"/>
    </source>
</evidence>
<evidence type="ECO:0000256" key="5">
    <source>
        <dbReference type="ARBA" id="ARBA00022889"/>
    </source>
</evidence>
<protein>
    <submittedName>
        <fullName evidence="9">RTX toxin</fullName>
    </submittedName>
</protein>
<keyword evidence="3" id="KW-0677">Repeat</keyword>
<dbReference type="EMBL" id="BSOU01000020">
    <property type="protein sequence ID" value="GLR77093.1"/>
    <property type="molecule type" value="Genomic_DNA"/>
</dbReference>
<dbReference type="InterPro" id="IPR040853">
    <property type="entry name" value="RapA2_cadherin-like"/>
</dbReference>
<dbReference type="SMART" id="SM00112">
    <property type="entry name" value="CA"/>
    <property type="match status" value="7"/>
</dbReference>
<dbReference type="Gene3D" id="2.60.40.10">
    <property type="entry name" value="Immunoglobulins"/>
    <property type="match status" value="29"/>
</dbReference>
<dbReference type="PANTHER" id="PTHR24025">
    <property type="entry name" value="DESMOGLEIN FAMILY MEMBER"/>
    <property type="match status" value="1"/>
</dbReference>
<organism evidence="9 10">
    <name type="scientific">Aliivibrio sifiae</name>
    <dbReference type="NCBI Taxonomy" id="566293"/>
    <lineage>
        <taxon>Bacteria</taxon>
        <taxon>Pseudomonadati</taxon>
        <taxon>Pseudomonadota</taxon>
        <taxon>Gammaproteobacteria</taxon>
        <taxon>Vibrionales</taxon>
        <taxon>Vibrionaceae</taxon>
        <taxon>Aliivibrio</taxon>
    </lineage>
</organism>
<dbReference type="NCBIfam" id="TIGR01965">
    <property type="entry name" value="VCBS_repeat"/>
    <property type="match status" value="34"/>
</dbReference>
<dbReference type="NCBIfam" id="NF033682">
    <property type="entry name" value="retention_LapA"/>
    <property type="match status" value="1"/>
</dbReference>
<evidence type="ECO:0000259" key="8">
    <source>
        <dbReference type="PROSITE" id="PS50268"/>
    </source>
</evidence>
<feature type="domain" description="Cadherin" evidence="8">
    <location>
        <begin position="629"/>
        <end position="721"/>
    </location>
</feature>
<dbReference type="NCBIfam" id="TIGR03661">
    <property type="entry name" value="T1SS_VCA0849"/>
    <property type="match status" value="2"/>
</dbReference>
<feature type="domain" description="Cadherin" evidence="8">
    <location>
        <begin position="398"/>
        <end position="506"/>
    </location>
</feature>
<proteinExistence type="predicted"/>
<dbReference type="InterPro" id="IPR019960">
    <property type="entry name" value="T1SS_VCA0849"/>
</dbReference>
<keyword evidence="10" id="KW-1185">Reference proteome</keyword>
<dbReference type="InterPro" id="IPR013783">
    <property type="entry name" value="Ig-like_fold"/>
</dbReference>
<dbReference type="SUPFAM" id="SSF51120">
    <property type="entry name" value="beta-Roll"/>
    <property type="match status" value="1"/>
</dbReference>
<dbReference type="InterPro" id="IPR011049">
    <property type="entry name" value="Serralysin-like_metalloprot_C"/>
</dbReference>
<sequence>MKETIIPSQVEIKQIEGDAYTLNQAGVPTKVNVGQNIGRDSVLFTGYDAKVVVQINGKLVTVDKNCLGCLDETKADDPLQVQPIDGKVTLDPTQSTDELDIAAIQDAILAGEDPTEILEASAAGEGGGSANSGFVVIDYAYYSSIATTNFTTSNGFSYDNQDDIDNLSGNNPTNAPETPIITPNNSGLTKEDEIFESEGQLAVTNPQSNLSYTWSINGSPTSEFGTLTLNPISGEWEYTLDNGALSVQSLANGQIITDVFEISVSAGGNLTSTQQVTVTIVGTNDDPIISGISVGDLTEGDVDDTDPTVSETLTVADVDTLDTHTWTIVEGGNATYGVLTINNGVWEYTLDNSRDETQALGTGDVVTETFTIQVDDGNGGIAQQEVIITINGTNDEPVISGTNTGRVVEDLIDSADGQLTAIDVDAGDSVSWSVTAPNLGVYGSLVIDSTGKWTYSIDNNLSATQALSQGETQTETFEVIADDGNGGQVTHTITIDVTGTNDNPEITDTSVIAGAVEHRVTESATGELVFEDVDTLDSHTWTVQPNSNSELGSFSVDTSGKWTFDLNSASTTVIGLGVGETLDIVYRVEIADNHGGTDIQDVTITITGSNDGPVISGSDTGAVVEDILGTATGELIATDADANDSVSWSVTDGVGVFGSLSVDSAGKWTYTLNNTLDVTQAISKDEIKTETFEIVADDGNGGLITHTVTVEVTGTNDIPEITDSSVVTGDVAEVSVSAVGDLILEDIDGLDTHLWTVEPNDNAELGAFTVDSNGRWNFDLNTSAAAFLALGANETLDVIYVVQVDDQNGGLDTKEVTITVTGSNNGPVIGGTSTGSVVEDTVDTASGVLVSADLDTTDTATWSVEAPSSGSYGEITVDANGKWTYTIDNALAATQSLSQGQTVTETFTVVVTDGSGAQATQVVTIDVTGTNDLPEITDTSVIAGAVEHRATESATGELVLEDVDTLDTHTWTVEANTNDDLGTFTVGTDGKWTFNLNAASASVIALGVGETLDIVYVVQVEDNHGGIDTQEVTITVTGSNDGPTISGTDTGSVVEDSVGEASGQLEAVDADVTDSHTWSVTNGAGTYGELTVDATGKWTYTLDNTKTDTQAISNGEVKTETFEIVADDGEGGTVTHTVTVEVTGTNDLPSVAGTSTLSGGVTEETLLTTAGDLFVDDVDTLDSHTWTLLSSNSDPYGSIVVSTNADGSGKWEYTLNNTATQVQALANGETHTVEYQIQVDDGEGGLTTETISIEITGTNDEPLVSGQSTGLVKEDTATQSEAEGQLTVDDVDLIDVHGWSVDTNSGTYGSITIDPVTGKWVYTINNALAATQELTEGQSVEDKFIVTVDDNQGGTDTIEIVITVVGTNGVPVIGGDIVGDVTEDTKLTTTGTLTAADEDATSSFNWDIVGSDTGTYGKFTLDATTGAWIYTLDNDAAQSLGAGDDPIKEYYTVELSDGAGGVITETVEITINGTNDDPELSGQLLGSVKEDSIETTEGQLIVDDVDLSDTHTWEVLPATGSYGSITVDANGKWTYTINNTLDATQQLAEGESAEDRFTVTVDDGQGGTDQKEIIISLEGTNDLPSVVDSNDTGTVKEDEILTISDTLTVADVDLSDEHNWFVIGASESKLGSFSIDGATGKWTYTLNGTESQVLAAGESVVESFVVVVGDGNNGYAQHTVEITIEGTNDRPVITGRNTGTAVEDIIPTATGALTAVDVDFNDDHTWVVVDGGAGKYGNMTVDTDGNWLYTLDPLNADTQALAENQQEFETFTITVDDGHGGMNAIIITVEVLGTNDIPIIGGQKSRTITEDGNKDSVSGELTDGDVDTTDTHEWTLLTDTQGLYGSLSLDANGKWTYTIDNSLAATQGLLSGQTEKEKFVIQVEDQYGAIDTVTVTVKVKGTNDVPELSGELTGVVEEDSAITEVDGQLFPDDKDIGDSYTWSLDSSTGSYGTLTLGTDGKWTYVLDNDKNSVQSLSEGERVQDTFTVTVTDGFGASTSKVITIDVVGDNDKPSIAGATTGSTIEGTTGKDIATGELTAVDIDHLDDHTWSTLTPNGIYGSLSIDPNTGMWTYQLDNSRPATIGISSGQVVQDKFIVEVDDGKGGTSQIEVVIDIAGTNSSPGIIGDTTGEIKEDAAINEISGDLLSGDLDSQDTLVWDIVGSTGQYGQFTLGQDGHWTYVLNNNNNTVNGLKEGAEIVDTITVKVTDSFGQVSEKEIEITIEGTNDAPSLSGALSGTVIEDQTTTINGQLNSSDPDVGDIHAWNLDNGVGQYGSLTMDSSGRWTYILMNSLAAVQALGPNDTFTETFTVTVTDSMGESSTDDIVITIQGTNDLPEITGGATGEYKEDQATDIVTGQLIATDVDAGDATSFEVRTYVGNYGTFYLEADGSWRYEIDKNSTAIQSLNEGETISETFAAVVHDSNGGFTTEQIDFTIVGTNDKPVVSGDSSATVIEDAYEFVPDGQFNGQFTKVTGNVIADDIDLGDEVVSWQVENGSGTYGILTIDENGQWTYLLDNFDPDTNALNFDEIGIDSFWVRATDKHGGVSEPFEVTITVKGNTDPDGGGGGSYDEIIDIEAKEEGVDANGDPIGGDGSGTITAGDLGLPSGCTINSVSGASSVDGGLFGDLVVNPDGTWIYDVDDSQPYVDSLCEGESVTEKWTVTVTDSCGKTSTVLINVTIVGTNDIPMIITDSPLFGEQGEVIEDESLEVSGQLTVSDPDSCDTHTWYIVDASGNKRTDEDGDANNGSITIRGTYGWLTLDEATGQWTYVLDNADPAVQALTPEQIERDFFRVVVEDNHGAKSTDSLITIKITGVADDVETVLIIEEIDFMEDTTPLEQTGKLNDVDGLTPDLTWNLVSGDGTYGTLVLDNDGNWTYVLDNDALEVQQLNQGELVTDTFSVTVVDKFGKTVVDEHGNPVMMIFKVDVTGTNDAPDISGSLTGSISNTDSDSQISGNLNDGDVDAGDFHAWSITDNGGTVDLGNTEAGTYGELVLNENTGRWTYKLNTSLDAVKFLGVGETLSDTFEVTVTDLYGATSTETVTVTIDGSNLPPEITQNDQIIMELKEDDKTSDSNALIATDPNGDTVTFDAKTLTGTYGTFTIDENGVWTYTLDNDAAHIQGLKEGEVVSEVFTVFAVDVHGATTAQEVTVNITGTNDIPQISGMDTGVVKETDGSTASGNFVTNVTDIGDSITVSPGVQGSYGVVSVDEATGKWTYTVDGNDPTVNSLSKGETLTDTVTITATDEFGASTDMTITITINGENDAPSLVVTVPPELTEDSGVSGTDTIEVTGNWDDGDPDSADTHSWTVLSGDSLGTLTFEPNGDYKLVVDNSALEIQQLGVGETLELTYTVKVTDEYGLSSTQNITFIVNGTNDAPEVVNTSILSVDVEEDGVGTQTQSGQLDITDIDLTDTAFAFDVITSPADAYGSVTVDANGKWTYVLDNDKAQDIGDETITETYTIQIDDGNGGVITQDVTVNIIGNDDAPYIDLPNSELDGNVAENGTLQVQGTIAYIDPEGTAINYQVDPASVSTYGTFQIDPTTGLWQYDLDDAAAQSLGNELIQETFVINISDASGQIVQQTVTVNIQGENDAPIITANITDTATEDTGLNADDKLELTGTFSDGDVDIIDTHVWSVTASDPLGVLTIDVNGNYKLVIDNDAAEIQELGDGQQRELKYTIVVEDNNGLTDTQEVTFIVNGTNDLPTIEPASVITGSVSEDAAVLIATGQLVVDDVDLNNTGFSYTEINVPSDSYGTFSVDINGLWTFTLDNVKAQELGDTTVTETHTVQVTDSNGGVISQVVTISITGENDAPEISGVTTANIKEGVVETATGQLTATDAESDPLTWQLASTSPAAGTYGTLSINATTGLWTYILLENSTLALAADTTDTDEFVVEVSDGKGGVKLETVVITVTGPNIVQGVAGSDILTGTTNDELLFGNPLDLSDVGTADTFTWTNASIGGDLGRDVIKDFDLDSDKIDLSDIANITTVWDSAVLASQIQITEVDGSTEIYINEAGATVQTIIVDGITLDELAGEPTASMTDEEKLNALTNSGHLVVSDTFGNESDNILYASGQNDILTGGGGNDIFYFAEDIGGSPATPAQTSIADFAIDGVAANGEADILDLADLLPDSIQASSTMEDMLQHIGVNIDDNNSQTVLSVTDELGNKTDITLEGVDSTTLGISDLGSMSDQDILSTIYNDFNMFKVD</sequence>
<keyword evidence="4" id="KW-0106">Calcium</keyword>
<gene>
    <name evidence="9" type="primary">rtxA1</name>
    <name evidence="9" type="ORF">GCM10007855_39680</name>
</gene>
<evidence type="ECO:0000256" key="6">
    <source>
        <dbReference type="ARBA" id="ARBA00022989"/>
    </source>
</evidence>
<accession>A0ABQ6ANA6</accession>
<dbReference type="Pfam" id="PF17803">
    <property type="entry name" value="Cadherin_4"/>
    <property type="match status" value="27"/>
</dbReference>